<evidence type="ECO:0000313" key="3">
    <source>
        <dbReference type="EMBL" id="KFE68526.1"/>
    </source>
</evidence>
<keyword evidence="2" id="KW-0812">Transmembrane</keyword>
<dbReference type="Proteomes" id="UP000028725">
    <property type="component" value="Unassembled WGS sequence"/>
</dbReference>
<organism evidence="3 4">
    <name type="scientific">Hyalangium minutum</name>
    <dbReference type="NCBI Taxonomy" id="394096"/>
    <lineage>
        <taxon>Bacteria</taxon>
        <taxon>Pseudomonadati</taxon>
        <taxon>Myxococcota</taxon>
        <taxon>Myxococcia</taxon>
        <taxon>Myxococcales</taxon>
        <taxon>Cystobacterineae</taxon>
        <taxon>Archangiaceae</taxon>
        <taxon>Hyalangium</taxon>
    </lineage>
</organism>
<gene>
    <name evidence="3" type="ORF">DB31_7763</name>
</gene>
<dbReference type="AlphaFoldDB" id="A0A085WLG3"/>
<reference evidence="3 4" key="1">
    <citation type="submission" date="2014-04" db="EMBL/GenBank/DDBJ databases">
        <title>Genome assembly of Hyalangium minutum DSM 14724.</title>
        <authorList>
            <person name="Sharma G."/>
            <person name="Subramanian S."/>
        </authorList>
    </citation>
    <scope>NUCLEOTIDE SEQUENCE [LARGE SCALE GENOMIC DNA]</scope>
    <source>
        <strain evidence="3 4">DSM 14724</strain>
    </source>
</reference>
<name>A0A085WLG3_9BACT</name>
<dbReference type="SUPFAM" id="SSF48452">
    <property type="entry name" value="TPR-like"/>
    <property type="match status" value="1"/>
</dbReference>
<evidence type="ECO:0000256" key="1">
    <source>
        <dbReference type="SAM" id="MobiDB-lite"/>
    </source>
</evidence>
<comment type="caution">
    <text evidence="3">The sequence shown here is derived from an EMBL/GenBank/DDBJ whole genome shotgun (WGS) entry which is preliminary data.</text>
</comment>
<protein>
    <submittedName>
        <fullName evidence="3">Tetratricopeptide repeat protein</fullName>
    </submittedName>
</protein>
<sequence length="286" mass="30662">MVLALPVLLVVLGAAPDPVSGQERALVRAERLFDALEFDAAAAAFQDALREPGTRQERLRTYQGLALSEAFMGQTRRAQARFEDLLSLDPDATVSSTLGPKIRKPFDAARKKRKDKAPAQLQVARRPDGKVEAMMDWPPSLVTKVVVFVRQPGESQFKETEGPVSGPVLAPAPAVRAVEAYAEARDAAHGVLFEKGSAAAPLRFDATEEPPPAVVAAQPPKRMGPPAEERERPATDIPVEVRSRPKWPFVVGGVGVAVAAGVVAGIVLSKPPELKLPSADRTERLP</sequence>
<dbReference type="STRING" id="394096.DB31_7763"/>
<evidence type="ECO:0000313" key="4">
    <source>
        <dbReference type="Proteomes" id="UP000028725"/>
    </source>
</evidence>
<keyword evidence="4" id="KW-1185">Reference proteome</keyword>
<feature type="region of interest" description="Disordered" evidence="1">
    <location>
        <begin position="209"/>
        <end position="235"/>
    </location>
</feature>
<keyword evidence="2" id="KW-0472">Membrane</keyword>
<feature type="transmembrane region" description="Helical" evidence="2">
    <location>
        <begin position="247"/>
        <end position="268"/>
    </location>
</feature>
<keyword evidence="2" id="KW-1133">Transmembrane helix</keyword>
<dbReference type="InterPro" id="IPR011990">
    <property type="entry name" value="TPR-like_helical_dom_sf"/>
</dbReference>
<accession>A0A085WLG3</accession>
<proteinExistence type="predicted"/>
<dbReference type="EMBL" id="JMCB01000006">
    <property type="protein sequence ID" value="KFE68526.1"/>
    <property type="molecule type" value="Genomic_DNA"/>
</dbReference>
<evidence type="ECO:0000256" key="2">
    <source>
        <dbReference type="SAM" id="Phobius"/>
    </source>
</evidence>